<name>A0AAD7LDK2_QUISA</name>
<gene>
    <name evidence="9" type="ORF">O6P43_022651</name>
</gene>
<dbReference type="SUPFAM" id="SSF52266">
    <property type="entry name" value="SGNH hydrolase"/>
    <property type="match status" value="1"/>
</dbReference>
<evidence type="ECO:0000256" key="7">
    <source>
        <dbReference type="ARBA" id="ARBA00023098"/>
    </source>
</evidence>
<dbReference type="AlphaFoldDB" id="A0AAD7LDK2"/>
<keyword evidence="5" id="KW-0378">Hydrolase</keyword>
<comment type="similarity">
    <text evidence="2">Belongs to the 'GDSL' lipolytic enzyme family.</text>
</comment>
<accession>A0AAD7LDK2</accession>
<comment type="subcellular location">
    <subcellularLocation>
        <location evidence="1">Secreted</location>
    </subcellularLocation>
</comment>
<evidence type="ECO:0000313" key="10">
    <source>
        <dbReference type="Proteomes" id="UP001163823"/>
    </source>
</evidence>
<dbReference type="CDD" id="cd01837">
    <property type="entry name" value="SGNH_plant_lipase_like"/>
    <property type="match status" value="1"/>
</dbReference>
<dbReference type="KEGG" id="qsa:O6P43_022651"/>
<dbReference type="GO" id="GO:0016788">
    <property type="term" value="F:hydrolase activity, acting on ester bonds"/>
    <property type="evidence" value="ECO:0007669"/>
    <property type="project" value="InterPro"/>
</dbReference>
<organism evidence="9 10">
    <name type="scientific">Quillaja saponaria</name>
    <name type="common">Soap bark tree</name>
    <dbReference type="NCBI Taxonomy" id="32244"/>
    <lineage>
        <taxon>Eukaryota</taxon>
        <taxon>Viridiplantae</taxon>
        <taxon>Streptophyta</taxon>
        <taxon>Embryophyta</taxon>
        <taxon>Tracheophyta</taxon>
        <taxon>Spermatophyta</taxon>
        <taxon>Magnoliopsida</taxon>
        <taxon>eudicotyledons</taxon>
        <taxon>Gunneridae</taxon>
        <taxon>Pentapetalae</taxon>
        <taxon>rosids</taxon>
        <taxon>fabids</taxon>
        <taxon>Fabales</taxon>
        <taxon>Quillajaceae</taxon>
        <taxon>Quillaja</taxon>
    </lineage>
</organism>
<keyword evidence="7" id="KW-0443">Lipid metabolism</keyword>
<dbReference type="GO" id="GO:0016042">
    <property type="term" value="P:lipid catabolic process"/>
    <property type="evidence" value="ECO:0007669"/>
    <property type="project" value="UniProtKB-KW"/>
</dbReference>
<comment type="caution">
    <text evidence="9">The sequence shown here is derived from an EMBL/GenBank/DDBJ whole genome shotgun (WGS) entry which is preliminary data.</text>
</comment>
<keyword evidence="6" id="KW-0442">Lipid degradation</keyword>
<protein>
    <submittedName>
        <fullName evidence="9">GDSL esterase/lipase</fullName>
    </submittedName>
</protein>
<feature type="signal peptide" evidence="8">
    <location>
        <begin position="1"/>
        <end position="31"/>
    </location>
</feature>
<feature type="chain" id="PRO_5042115182" evidence="8">
    <location>
        <begin position="32"/>
        <end position="369"/>
    </location>
</feature>
<evidence type="ECO:0000256" key="2">
    <source>
        <dbReference type="ARBA" id="ARBA00008668"/>
    </source>
</evidence>
<evidence type="ECO:0000256" key="6">
    <source>
        <dbReference type="ARBA" id="ARBA00022963"/>
    </source>
</evidence>
<evidence type="ECO:0000313" key="9">
    <source>
        <dbReference type="EMBL" id="KAJ7956165.1"/>
    </source>
</evidence>
<dbReference type="GO" id="GO:0005576">
    <property type="term" value="C:extracellular region"/>
    <property type="evidence" value="ECO:0007669"/>
    <property type="project" value="UniProtKB-SubCell"/>
</dbReference>
<evidence type="ECO:0000256" key="3">
    <source>
        <dbReference type="ARBA" id="ARBA00022525"/>
    </source>
</evidence>
<keyword evidence="4 8" id="KW-0732">Signal</keyword>
<reference evidence="9" key="1">
    <citation type="journal article" date="2023" name="Science">
        <title>Elucidation of the pathway for biosynthesis of saponin adjuvants from the soapbark tree.</title>
        <authorList>
            <person name="Reed J."/>
            <person name="Orme A."/>
            <person name="El-Demerdash A."/>
            <person name="Owen C."/>
            <person name="Martin L.B.B."/>
            <person name="Misra R.C."/>
            <person name="Kikuchi S."/>
            <person name="Rejzek M."/>
            <person name="Martin A.C."/>
            <person name="Harkess A."/>
            <person name="Leebens-Mack J."/>
            <person name="Louveau T."/>
            <person name="Stephenson M.J."/>
            <person name="Osbourn A."/>
        </authorList>
    </citation>
    <scope>NUCLEOTIDE SEQUENCE</scope>
    <source>
        <strain evidence="9">S10</strain>
    </source>
</reference>
<dbReference type="Gene3D" id="3.40.50.1110">
    <property type="entry name" value="SGNH hydrolase"/>
    <property type="match status" value="1"/>
</dbReference>
<dbReference type="Pfam" id="PF00657">
    <property type="entry name" value="Lipase_GDSL"/>
    <property type="match status" value="1"/>
</dbReference>
<keyword evidence="10" id="KW-1185">Reference proteome</keyword>
<dbReference type="PANTHER" id="PTHR45650:SF43">
    <property type="entry name" value="GDSL ESTERASE_LIPASE 7-LIKE"/>
    <property type="match status" value="1"/>
</dbReference>
<sequence length="369" mass="41068">MKMEKTSMPIVFVCLFSLILLSLESCSCTASKPVPALYIFGDSNVDAGNNNKLKTMFKANVPPYGIDFPGGLSASGGRASNGMTYVDFFAKWLGLQLPPAVNNVDLNTVETIDGFNYASASAGILEDSRFNDNENIYLGKQVSMFNDTVEKYLTKRFKDKAELSNYLSKSIFVISIGGNDFIFNLNMKMGEKTPSPDQISQFSEKLLKLLGEYIKELYQLGARKFLINEIGAGGCAPQLYLMKKQQPGGCDLETNKEVVSYNEKLVPEIKKWESTFQGSSFVHMKMFDIANDFVVNPTHYGFTDSRHACCQLTEHNRCDANKGPCKDRSKYVYFDAAHLTEAAHKVLATKCFSEKGVCVPMNLQELAQK</sequence>
<dbReference type="InterPro" id="IPR051238">
    <property type="entry name" value="GDSL_esterase/lipase"/>
</dbReference>
<dbReference type="PANTHER" id="PTHR45650">
    <property type="entry name" value="GDSL-LIKE LIPASE/ACYLHYDROLASE-RELATED"/>
    <property type="match status" value="1"/>
</dbReference>
<dbReference type="InterPro" id="IPR036514">
    <property type="entry name" value="SGNH_hydro_sf"/>
</dbReference>
<evidence type="ECO:0000256" key="1">
    <source>
        <dbReference type="ARBA" id="ARBA00004613"/>
    </source>
</evidence>
<dbReference type="EMBL" id="JARAOO010000009">
    <property type="protein sequence ID" value="KAJ7956165.1"/>
    <property type="molecule type" value="Genomic_DNA"/>
</dbReference>
<evidence type="ECO:0000256" key="8">
    <source>
        <dbReference type="SAM" id="SignalP"/>
    </source>
</evidence>
<proteinExistence type="inferred from homology"/>
<dbReference type="InterPro" id="IPR001087">
    <property type="entry name" value="GDSL"/>
</dbReference>
<dbReference type="InterPro" id="IPR035669">
    <property type="entry name" value="SGNH_plant_lipase-like"/>
</dbReference>
<dbReference type="Proteomes" id="UP001163823">
    <property type="component" value="Chromosome 9"/>
</dbReference>
<keyword evidence="3" id="KW-0964">Secreted</keyword>
<evidence type="ECO:0000256" key="4">
    <source>
        <dbReference type="ARBA" id="ARBA00022729"/>
    </source>
</evidence>
<evidence type="ECO:0000256" key="5">
    <source>
        <dbReference type="ARBA" id="ARBA00022801"/>
    </source>
</evidence>